<dbReference type="EMBL" id="CP039852">
    <property type="protein sequence ID" value="QCZ93406.1"/>
    <property type="molecule type" value="Genomic_DNA"/>
</dbReference>
<dbReference type="AlphaFoldDB" id="A0A5B7YDV1"/>
<dbReference type="OrthoDB" id="6375164at2"/>
<organism evidence="1 2">
    <name type="scientific">Salinimonas iocasae</name>
    <dbReference type="NCBI Taxonomy" id="2572577"/>
    <lineage>
        <taxon>Bacteria</taxon>
        <taxon>Pseudomonadati</taxon>
        <taxon>Pseudomonadota</taxon>
        <taxon>Gammaproteobacteria</taxon>
        <taxon>Alteromonadales</taxon>
        <taxon>Alteromonadaceae</taxon>
        <taxon>Alteromonas/Salinimonas group</taxon>
        <taxon>Salinimonas</taxon>
    </lineage>
</organism>
<name>A0A5B7YDV1_9ALTE</name>
<reference evidence="1 2" key="1">
    <citation type="submission" date="2019-04" db="EMBL/GenBank/DDBJ databases">
        <title>Salinimonas iocasae sp. nov., a halophilic bacterium isolated from the outer tube casing of tubeworms in Okinawa Trough.</title>
        <authorList>
            <person name="Zhang H."/>
            <person name="Wang H."/>
            <person name="Li C."/>
        </authorList>
    </citation>
    <scope>NUCLEOTIDE SEQUENCE [LARGE SCALE GENOMIC DNA]</scope>
    <source>
        <strain evidence="1 2">KX18D6</strain>
    </source>
</reference>
<proteinExistence type="predicted"/>
<keyword evidence="2" id="KW-1185">Reference proteome</keyword>
<protein>
    <submittedName>
        <fullName evidence="1">PilZ domain-containing protein</fullName>
    </submittedName>
</protein>
<accession>A0A5B7YDV1</accession>
<dbReference type="KEGG" id="salk:FBQ74_07860"/>
<dbReference type="RefSeq" id="WP_139756150.1">
    <property type="nucleotide sequence ID" value="NZ_CP039852.1"/>
</dbReference>
<evidence type="ECO:0000313" key="1">
    <source>
        <dbReference type="EMBL" id="QCZ93406.1"/>
    </source>
</evidence>
<sequence length="783" mass="89525">MPGEEEKIIKQYQALIRALIPYEQDNRLLEGLNRFSKRIPSSVRKIVRDEVVRLSSLTDAPADNSAFAQFPVIKFKHFGVDMRLDKVGAHILQTESTLYQNRYTVGVFESITNSDFYQAHIKKEQYKKIVDAFTVETQSLKDIQFGDDIAIAPNFQVACIEFEKGRHFTVGALASDSMVLESKRPPKVEKGKDYQFQLPEVFGSTGKEASVNYTLGKVCFNKETEKYETHFALSADNDEKLQGQITHYIKSAAYQQPLKRDLEVERALQDLERDRVLLNSPWVAIALKPGQGTLEPALGLFTTVNSKQNRGYSSLQAFEGKANFEALLDELTIFSEAFFFRGTIKTKKGELHIEATHRQLMEYNLFTPVMYLLCRDKNMQCFHCRLTEIDESNKKVAFATHDISRTEHPDLDNLSHLLFYSDISDRLGPQVLLDPCQLGPVHRTLLADTNRRKIDFVVEDGLERRQEPRYDIDKPASVKLGLLSSAEARLTDISAHGMRLYLKEPPGKEKLALQVKVSVAEFRIKNERYDVIYYCEKSGLLRLKLPEGAKVEQTIVQFLESNASYFRSKDSARRQRMMQRFVWELAMRHHPSASVICVANRFLLDRIKTLYIDEASQDLYPFTQEQNIAPLHGFFADQGQSKPKSALLQGLLKSKSAQRGVIHCQRKSDRKLVYINEKDFLYKPLRQNIAGHLREEKTELCVTRIQATKCDNTVSPMTKKRLAQLSKVDKVIYEKMLNMQASYTHVIYLTNESALQTALACARLKPVPPKKATPETPVQKVAQ</sequence>
<evidence type="ECO:0000313" key="2">
    <source>
        <dbReference type="Proteomes" id="UP000304912"/>
    </source>
</evidence>
<gene>
    <name evidence="1" type="ORF">FBQ74_07860</name>
</gene>
<dbReference type="Proteomes" id="UP000304912">
    <property type="component" value="Chromosome"/>
</dbReference>